<dbReference type="AlphaFoldDB" id="A0A0G1QG35"/>
<accession>A0A0G1QG35</accession>
<protein>
    <submittedName>
        <fullName evidence="6">Cell envelope-related transcriptional attenuator</fullName>
    </submittedName>
</protein>
<evidence type="ECO:0000313" key="7">
    <source>
        <dbReference type="Proteomes" id="UP000034487"/>
    </source>
</evidence>
<dbReference type="Gene3D" id="3.40.630.190">
    <property type="entry name" value="LCP protein"/>
    <property type="match status" value="1"/>
</dbReference>
<organism evidence="6 7">
    <name type="scientific">Berkelbacteria bacterium GW2011_GWA2_46_7</name>
    <dbReference type="NCBI Taxonomy" id="1618335"/>
    <lineage>
        <taxon>Bacteria</taxon>
        <taxon>Candidatus Berkelbacteria</taxon>
    </lineage>
</organism>
<evidence type="ECO:0000256" key="1">
    <source>
        <dbReference type="ARBA" id="ARBA00006068"/>
    </source>
</evidence>
<dbReference type="InterPro" id="IPR050922">
    <property type="entry name" value="LytR/CpsA/Psr_CW_biosynth"/>
</dbReference>
<reference evidence="6 7" key="1">
    <citation type="journal article" date="2015" name="Nature">
        <title>rRNA introns, odd ribosomes, and small enigmatic genomes across a large radiation of phyla.</title>
        <authorList>
            <person name="Brown C.T."/>
            <person name="Hug L.A."/>
            <person name="Thomas B.C."/>
            <person name="Sharon I."/>
            <person name="Castelle C.J."/>
            <person name="Singh A."/>
            <person name="Wilkins M.J."/>
            <person name="Williams K.H."/>
            <person name="Banfield J.F."/>
        </authorList>
    </citation>
    <scope>NUCLEOTIDE SEQUENCE [LARGE SCALE GENOMIC DNA]</scope>
</reference>
<feature type="domain" description="Cell envelope-related transcriptional attenuator" evidence="4">
    <location>
        <begin position="103"/>
        <end position="270"/>
    </location>
</feature>
<keyword evidence="3" id="KW-0472">Membrane</keyword>
<evidence type="ECO:0000256" key="3">
    <source>
        <dbReference type="SAM" id="Phobius"/>
    </source>
</evidence>
<dbReference type="NCBIfam" id="TIGR00350">
    <property type="entry name" value="lytR_cpsA_psr"/>
    <property type="match status" value="1"/>
</dbReference>
<feature type="transmembrane region" description="Helical" evidence="3">
    <location>
        <begin position="31"/>
        <end position="55"/>
    </location>
</feature>
<name>A0A0G1QG35_9BACT</name>
<dbReference type="PANTHER" id="PTHR33392:SF6">
    <property type="entry name" value="POLYISOPRENYL-TEICHOIC ACID--PEPTIDOGLYCAN TEICHOIC ACID TRANSFERASE TAGU"/>
    <property type="match status" value="1"/>
</dbReference>
<feature type="region of interest" description="Disordered" evidence="2">
    <location>
        <begin position="1"/>
        <end position="21"/>
    </location>
</feature>
<feature type="domain" description="LytR/CpsA/Psr regulator C-terminal" evidence="5">
    <location>
        <begin position="372"/>
        <end position="457"/>
    </location>
</feature>
<dbReference type="Pfam" id="PF03816">
    <property type="entry name" value="LytR_cpsA_psr"/>
    <property type="match status" value="1"/>
</dbReference>
<dbReference type="Pfam" id="PF13399">
    <property type="entry name" value="LytR_C"/>
    <property type="match status" value="1"/>
</dbReference>
<gene>
    <name evidence="6" type="ORF">UX60_C0016G0004</name>
</gene>
<keyword evidence="3" id="KW-0812">Transmembrane</keyword>
<dbReference type="InterPro" id="IPR004474">
    <property type="entry name" value="LytR_CpsA_psr"/>
</dbReference>
<dbReference type="EMBL" id="LCMV01000016">
    <property type="protein sequence ID" value="KKU43817.1"/>
    <property type="molecule type" value="Genomic_DNA"/>
</dbReference>
<keyword evidence="3" id="KW-1133">Transmembrane helix</keyword>
<evidence type="ECO:0000259" key="5">
    <source>
        <dbReference type="Pfam" id="PF13399"/>
    </source>
</evidence>
<comment type="caution">
    <text evidence="6">The sequence shown here is derived from an EMBL/GenBank/DDBJ whole genome shotgun (WGS) entry which is preliminary data.</text>
</comment>
<evidence type="ECO:0000313" key="6">
    <source>
        <dbReference type="EMBL" id="KKU43817.1"/>
    </source>
</evidence>
<sequence>MLLRRNSSYQSIQPNRNIDPSGNKQRKSLRFFLLGLIVLIVGTVGWITVSGIIAFKNISAKNADDRSSFFRHNGEISPDQLLGEGDSRINILSLGIDAAAGLTDSIEIVSIDPINKKMALLSVPRDLYVYNSAENRKTKINEVYNSGVSACSKKEKTCDPKVDAGGALMKKTISDNLGIQVSYFARVDFSGVKKIVDTLGGIQIYVDKAIYDPKYPNSTNTGFDPFSIKAGLQNLSGETALKYSRSRQTTSDFDRTRRQQQVISAIRQKAFQLNFLANPKKITDLISTIGRNFKTDLQSGEIVTLSKMIAEIDSADTTTAILDNGPNAPLVSTTNNLGQYVLIPKISESDWSEIQEFTMTALPEPYLVKEAARVKIIDSSGKIDLADKLKKKLNSLGYTISRVDTTSTTQKNSTITYSTDKPYTLALLKRRFGLKPQELKTSSVGSEDIIFTIGSTFSSK</sequence>
<dbReference type="Proteomes" id="UP000034487">
    <property type="component" value="Unassembled WGS sequence"/>
</dbReference>
<dbReference type="PANTHER" id="PTHR33392">
    <property type="entry name" value="POLYISOPRENYL-TEICHOIC ACID--PEPTIDOGLYCAN TEICHOIC ACID TRANSFERASE TAGU"/>
    <property type="match status" value="1"/>
</dbReference>
<evidence type="ECO:0000256" key="2">
    <source>
        <dbReference type="SAM" id="MobiDB-lite"/>
    </source>
</evidence>
<dbReference type="InterPro" id="IPR027381">
    <property type="entry name" value="LytR/CpsA/Psr_C"/>
</dbReference>
<evidence type="ECO:0000259" key="4">
    <source>
        <dbReference type="Pfam" id="PF03816"/>
    </source>
</evidence>
<proteinExistence type="inferred from homology"/>
<comment type="similarity">
    <text evidence="1">Belongs to the LytR/CpsA/Psr (LCP) family.</text>
</comment>